<name>A0A1M6G8V4_9ACTN</name>
<dbReference type="CDD" id="cd11614">
    <property type="entry name" value="SAF_CpaB_FlgA_like"/>
    <property type="match status" value="1"/>
</dbReference>
<sequence length="232" mass="24064">MDNRSRRVRRAYFRIMTDTPRPPYRHRGALTRFVDRHRRALAALFTAAALVAAVLAVRPPPPATVEVLVAARDLDASGPLAAGDLVPASLPASAAPRGAVDPGTATAGRTLNAPVRRGEVITDARLSTTPALPYGDDLVAVPVRVADPGAVSLLSPGDRVDVLAARGRDEFAPARAGPASEVVGDRPVLAVPPEADHGGEGGALILIAASPQEARELAGRAADSRLSITIRS</sequence>
<dbReference type="STRING" id="758803.SAMN05421803_103319"/>
<evidence type="ECO:0000313" key="4">
    <source>
        <dbReference type="Proteomes" id="UP000184452"/>
    </source>
</evidence>
<keyword evidence="4" id="KW-1185">Reference proteome</keyword>
<evidence type="ECO:0000313" key="3">
    <source>
        <dbReference type="EMBL" id="SHJ06386.1"/>
    </source>
</evidence>
<protein>
    <submittedName>
        <fullName evidence="3">Flp pilus assembly protein CpaB</fullName>
    </submittedName>
</protein>
<dbReference type="AlphaFoldDB" id="A0A1M6G8V4"/>
<feature type="region of interest" description="Disordered" evidence="1">
    <location>
        <begin position="93"/>
        <end position="112"/>
    </location>
</feature>
<dbReference type="Proteomes" id="UP000184452">
    <property type="component" value="Unassembled WGS sequence"/>
</dbReference>
<reference evidence="3 4" key="1">
    <citation type="submission" date="2016-11" db="EMBL/GenBank/DDBJ databases">
        <authorList>
            <person name="Jaros S."/>
            <person name="Januszkiewicz K."/>
            <person name="Wedrychowicz H."/>
        </authorList>
    </citation>
    <scope>NUCLEOTIDE SEQUENCE [LARGE SCALE GENOMIC DNA]</scope>
    <source>
        <strain evidence="3 4">CGMCC 4.5723</strain>
    </source>
</reference>
<proteinExistence type="predicted"/>
<dbReference type="Pfam" id="PF08666">
    <property type="entry name" value="SAF"/>
    <property type="match status" value="1"/>
</dbReference>
<accession>A0A1M6G8V4</accession>
<organism evidence="3 4">
    <name type="scientific">Nocardiopsis flavescens</name>
    <dbReference type="NCBI Taxonomy" id="758803"/>
    <lineage>
        <taxon>Bacteria</taxon>
        <taxon>Bacillati</taxon>
        <taxon>Actinomycetota</taxon>
        <taxon>Actinomycetes</taxon>
        <taxon>Streptosporangiales</taxon>
        <taxon>Nocardiopsidaceae</taxon>
        <taxon>Nocardiopsis</taxon>
    </lineage>
</organism>
<evidence type="ECO:0000259" key="2">
    <source>
        <dbReference type="SMART" id="SM00858"/>
    </source>
</evidence>
<dbReference type="InterPro" id="IPR013974">
    <property type="entry name" value="SAF"/>
</dbReference>
<feature type="domain" description="SAF" evidence="2">
    <location>
        <begin position="65"/>
        <end position="127"/>
    </location>
</feature>
<evidence type="ECO:0000256" key="1">
    <source>
        <dbReference type="SAM" id="MobiDB-lite"/>
    </source>
</evidence>
<gene>
    <name evidence="3" type="ORF">SAMN05421803_103319</name>
</gene>
<dbReference type="SMART" id="SM00858">
    <property type="entry name" value="SAF"/>
    <property type="match status" value="1"/>
</dbReference>
<dbReference type="EMBL" id="FQZK01000003">
    <property type="protein sequence ID" value="SHJ06386.1"/>
    <property type="molecule type" value="Genomic_DNA"/>
</dbReference>